<name>A0ABU8M7Y3_9PSEU</name>
<reference evidence="1 2" key="1">
    <citation type="submission" date="2024-03" db="EMBL/GenBank/DDBJ databases">
        <title>Actinomycetospora sp. OC33-EN07, a novel actinomycete isolated from wild orchid (Aerides multiflora).</title>
        <authorList>
            <person name="Suriyachadkun C."/>
        </authorList>
    </citation>
    <scope>NUCLEOTIDE SEQUENCE [LARGE SCALE GENOMIC DNA]</scope>
    <source>
        <strain evidence="1 2">OC33-EN07</strain>
    </source>
</reference>
<evidence type="ECO:0008006" key="3">
    <source>
        <dbReference type="Google" id="ProtNLM"/>
    </source>
</evidence>
<evidence type="ECO:0000313" key="2">
    <source>
        <dbReference type="Proteomes" id="UP001369736"/>
    </source>
</evidence>
<evidence type="ECO:0000313" key="1">
    <source>
        <dbReference type="EMBL" id="MEJ2862553.1"/>
    </source>
</evidence>
<accession>A0ABU8M7Y3</accession>
<gene>
    <name evidence="1" type="ORF">WCD58_15380</name>
</gene>
<dbReference type="Proteomes" id="UP001369736">
    <property type="component" value="Unassembled WGS sequence"/>
</dbReference>
<protein>
    <recommendedName>
        <fullName evidence="3">Nucleotidyltransferase AbiEii toxin of type IV toxin-antitoxin system</fullName>
    </recommendedName>
</protein>
<sequence length="178" mass="19753">MSENVGAVVLAPHSRAGERWASGRLIREEGGGGRQGVLVPAPPAALVREGAALEALVFALPLDEEMIVQRVRVIEADRYHDDAKNLDTVLYALEHRTLYEALFLGPDVDAIAKMRRAQGGSLWAALQALGKLTGDRWRSISAQELDEARALEKRQSPVDWIDEGGHDDSWRCWFVRCR</sequence>
<proteinExistence type="predicted"/>
<dbReference type="EMBL" id="JBBEGM010000006">
    <property type="protein sequence ID" value="MEJ2862553.1"/>
    <property type="molecule type" value="Genomic_DNA"/>
</dbReference>
<dbReference type="RefSeq" id="WP_337703934.1">
    <property type="nucleotide sequence ID" value="NZ_JBBEGM010000006.1"/>
</dbReference>
<keyword evidence="2" id="KW-1185">Reference proteome</keyword>
<comment type="caution">
    <text evidence="1">The sequence shown here is derived from an EMBL/GenBank/DDBJ whole genome shotgun (WGS) entry which is preliminary data.</text>
</comment>
<organism evidence="1 2">
    <name type="scientific">Actinomycetospora flava</name>
    <dbReference type="NCBI Taxonomy" id="3129232"/>
    <lineage>
        <taxon>Bacteria</taxon>
        <taxon>Bacillati</taxon>
        <taxon>Actinomycetota</taxon>
        <taxon>Actinomycetes</taxon>
        <taxon>Pseudonocardiales</taxon>
        <taxon>Pseudonocardiaceae</taxon>
        <taxon>Actinomycetospora</taxon>
    </lineage>
</organism>